<protein>
    <submittedName>
        <fullName evidence="4">TELO2 interacting protein 1</fullName>
    </submittedName>
</protein>
<dbReference type="GO" id="GO:0005737">
    <property type="term" value="C:cytoplasm"/>
    <property type="evidence" value="ECO:0007669"/>
    <property type="project" value="TreeGrafter"/>
</dbReference>
<evidence type="ECO:0000313" key="3">
    <source>
        <dbReference type="Proteomes" id="UP000887566"/>
    </source>
</evidence>
<organism evidence="3 4">
    <name type="scientific">Plectus sambesii</name>
    <dbReference type="NCBI Taxonomy" id="2011161"/>
    <lineage>
        <taxon>Eukaryota</taxon>
        <taxon>Metazoa</taxon>
        <taxon>Ecdysozoa</taxon>
        <taxon>Nematoda</taxon>
        <taxon>Chromadorea</taxon>
        <taxon>Plectida</taxon>
        <taxon>Plectina</taxon>
        <taxon>Plectoidea</taxon>
        <taxon>Plectidae</taxon>
        <taxon>Plectus</taxon>
    </lineage>
</organism>
<dbReference type="SUPFAM" id="SSF48371">
    <property type="entry name" value="ARM repeat"/>
    <property type="match status" value="1"/>
</dbReference>
<dbReference type="InterPro" id="IPR016024">
    <property type="entry name" value="ARM-type_fold"/>
</dbReference>
<dbReference type="Pfam" id="PF24173">
    <property type="entry name" value="TPR_TTI1_N"/>
    <property type="match status" value="1"/>
</dbReference>
<reference evidence="4" key="1">
    <citation type="submission" date="2022-11" db="UniProtKB">
        <authorList>
            <consortium name="WormBaseParasite"/>
        </authorList>
    </citation>
    <scope>IDENTIFICATION</scope>
</reference>
<dbReference type="Pfam" id="PF24181">
    <property type="entry name" value="TPR_TTI1_C"/>
    <property type="match status" value="1"/>
</dbReference>
<feature type="domain" description="TTI1 C-terminal TPR" evidence="2">
    <location>
        <begin position="734"/>
        <end position="930"/>
    </location>
</feature>
<dbReference type="InterPro" id="IPR052587">
    <property type="entry name" value="TELO2-interacting_protein_1"/>
</dbReference>
<name>A0A914V3N6_9BILA</name>
<evidence type="ECO:0000259" key="2">
    <source>
        <dbReference type="Pfam" id="PF24181"/>
    </source>
</evidence>
<dbReference type="Pfam" id="PF24176">
    <property type="entry name" value="TPR_TTI1_2nd"/>
    <property type="match status" value="1"/>
</dbReference>
<dbReference type="InterPro" id="IPR057566">
    <property type="entry name" value="TPR_TTI1_N"/>
</dbReference>
<dbReference type="InterPro" id="IPR049362">
    <property type="entry name" value="TTI1_rpt"/>
</dbReference>
<sequence>MEDDVDEESFRRIHAVCTRLLDQNCPEPLSKRVKELTAVLQDVDAPQLQSIHLAVTYPLRLLLRRPNLSDSDYKAVLDSLANLFDRCRIEQWSSIRDLLTQILFVMSQHDKELVLAPALRCIHSLCVEIQENTTLADECYNEENLPALGHRTSVLLHVLKNENGAQGLDTRRLAAQCLLLSVSPRSHALPSISENHGIAGTVASILPGILLGAVQCAIADYTTNHNLVVDCLQLCAQTVCLVMNDVEYDYCCGNEENPPSAKKGLRVAQTKEWFATTANNIQKLLKTLCSRLAKADSSTVREALLRLLLRLTTECERALSEAIDGCVIDCAVLLRNDAYASVCASAERVLNAIKSSPTERSQRLRTKLTGAAFDLCTRLPTLVRAQSSDGGRLALDQLIGVLTTLGSDGIQLFGLSSAHMQRLLTSLVQIIHFDYGRLAISSSTDNGTTEFDVLKRLPLKFQLDGSQISGVIELLYRHADHAVLFDYLLEGFESSSSTELAYAYLLCCALKSAGKEISSQDHTLIHDASRSCVGRLQTLQLDLLPVDSAIRDTSLATGRDSVLACLLLSAIAQCALVLTTDSTVLLELTLDCLYAVLERVATGQWLVRETALASLRSIAIANCLPDACDLLLAHGDFLVHSVGVRMRQMDENRRAPLVLAAALDLCESAEMYGHVKEMVGELLLAVDTHHERWCLLMLRALLSFVNAIGRWFSHLTPDPKQDDVIADDDDVSVSTSADQLSPVDTPKSPQPIVDVVAVLNRTKHLISFSHLPLRLVVLDIVDAGLRAVRQFENDLLPMIHQNWSGLLRRFDDTELIVRSKALSVVATMAEVSGTFVYRRIIDELWPKLERFMVSQATLSADTGQVYEHSAAFKYQKIFFAKIASIFDDIKANSTDIHRLRTVAELYSNDSRQPNELIQTASFVLQRFSEVT</sequence>
<dbReference type="PANTHER" id="PTHR18460">
    <property type="entry name" value="TEL2 INTERACTING PROTEIN 1 TTI1 FAMILY MEMBER"/>
    <property type="match status" value="1"/>
</dbReference>
<evidence type="ECO:0000259" key="1">
    <source>
        <dbReference type="Pfam" id="PF24173"/>
    </source>
</evidence>
<evidence type="ECO:0000313" key="4">
    <source>
        <dbReference type="WBParaSite" id="PSAMB.scaffold1484size30896.g13425.t1"/>
    </source>
</evidence>
<keyword evidence="3" id="KW-1185">Reference proteome</keyword>
<accession>A0A914V3N6</accession>
<dbReference type="Pfam" id="PF21547">
    <property type="entry name" value="TTI1"/>
    <property type="match status" value="1"/>
</dbReference>
<dbReference type="PANTHER" id="PTHR18460:SF3">
    <property type="entry name" value="TELO2-INTERACTING PROTEIN 1 HOMOLOG"/>
    <property type="match status" value="1"/>
</dbReference>
<feature type="domain" description="TTI1 N-terminal TPR" evidence="1">
    <location>
        <begin position="10"/>
        <end position="337"/>
    </location>
</feature>
<dbReference type="AlphaFoldDB" id="A0A914V3N6"/>
<dbReference type="WBParaSite" id="PSAMB.scaffold1484size30896.g13425.t1">
    <property type="protein sequence ID" value="PSAMB.scaffold1484size30896.g13425.t1"/>
    <property type="gene ID" value="PSAMB.scaffold1484size30896.g13425"/>
</dbReference>
<dbReference type="InterPro" id="IPR057567">
    <property type="entry name" value="TPR_TTI1_C"/>
</dbReference>
<proteinExistence type="predicted"/>
<dbReference type="Proteomes" id="UP000887566">
    <property type="component" value="Unplaced"/>
</dbReference>